<proteinExistence type="predicted"/>
<dbReference type="AlphaFoldDB" id="A0AA85B8B5"/>
<organism evidence="2 3">
    <name type="scientific">Schistosoma mattheei</name>
    <dbReference type="NCBI Taxonomy" id="31246"/>
    <lineage>
        <taxon>Eukaryota</taxon>
        <taxon>Metazoa</taxon>
        <taxon>Spiralia</taxon>
        <taxon>Lophotrochozoa</taxon>
        <taxon>Platyhelminthes</taxon>
        <taxon>Trematoda</taxon>
        <taxon>Digenea</taxon>
        <taxon>Strigeidida</taxon>
        <taxon>Schistosomatoidea</taxon>
        <taxon>Schistosomatidae</taxon>
        <taxon>Schistosoma</taxon>
    </lineage>
</organism>
<dbReference type="InterPro" id="IPR032794">
    <property type="entry name" value="LINES_N"/>
</dbReference>
<evidence type="ECO:0000259" key="1">
    <source>
        <dbReference type="Pfam" id="PF14694"/>
    </source>
</evidence>
<protein>
    <recommendedName>
        <fullName evidence="1">Protein Lines N-terminal domain-containing protein</fullName>
    </recommendedName>
</protein>
<accession>A0AA85B8B5</accession>
<dbReference type="Proteomes" id="UP000050791">
    <property type="component" value="Unassembled WGS sequence"/>
</dbReference>
<name>A0AA85B8B5_9TREM</name>
<dbReference type="WBParaSite" id="SMTH1_38750.3">
    <property type="protein sequence ID" value="SMTH1_38750.3"/>
    <property type="gene ID" value="SMTH1_38750"/>
</dbReference>
<sequence>MSYESSPSDTCPPNSDSFTWKVLKYWKDFRSACKTFCNISNDENHLDTVTKFTEDEFSKLIGVILDRFITSSKATLVNSDGIISYYFFKALLNSHKCIESESEKDIITDEQNSLAQNALKIIFQIFFSQFFFKIGCVLDRALEDSETAKAFPICICIEFISDILKDNSSTVLLLHHLSELWNKLGSIIMKLVEHIIVDQNGKANNDQEVFLFEVFRLWRSALKACTTVDDKKMDNTHDCVFTVLVDVLHVCLIEYFTKYSKFLVDVSSSIWPVFFIRSLRTLYKLVYKSDHLWVNNLHPIVNKLIYELLCSYSRSRRSKIEISDSNTFCDCLVTHIVRTIKAQKIKSDEVSLLEPDTCLSLRIIILCGLESALKLDSNDLQLWSILSSIHELLMDIELGESNMVHSYENSIIILFSEDDAQLFRVLDLWIQIEDHIKSTELYQQTTLHAVPNAHWLFAYLAKSVGFSSYLFIDWLVSPETTCLSYLVHYLRRLSTDDELICNPNQFVRSAVIIHSWPLQSLINMLSQISKSLKTLNQYKGIAFCPTPLINRINRSLSVLNNLCHVMTQC</sequence>
<dbReference type="Pfam" id="PF14694">
    <property type="entry name" value="LINES_N"/>
    <property type="match status" value="1"/>
</dbReference>
<reference evidence="3" key="1">
    <citation type="submission" date="2023-11" db="UniProtKB">
        <authorList>
            <consortium name="WormBaseParasite"/>
        </authorList>
    </citation>
    <scope>IDENTIFICATION</scope>
</reference>
<evidence type="ECO:0000313" key="3">
    <source>
        <dbReference type="WBParaSite" id="SMTH1_38750.3"/>
    </source>
</evidence>
<feature type="domain" description="Protein Lines N-terminal" evidence="1">
    <location>
        <begin position="406"/>
        <end position="496"/>
    </location>
</feature>
<evidence type="ECO:0000313" key="2">
    <source>
        <dbReference type="Proteomes" id="UP000050791"/>
    </source>
</evidence>